<evidence type="ECO:0000259" key="5">
    <source>
        <dbReference type="PROSITE" id="PS50977"/>
    </source>
</evidence>
<reference evidence="6 7" key="1">
    <citation type="submission" date="2020-03" db="EMBL/GenBank/DDBJ databases">
        <title>WGS of actinomycetes isolated from Thailand.</title>
        <authorList>
            <person name="Thawai C."/>
        </authorList>
    </citation>
    <scope>NUCLEOTIDE SEQUENCE [LARGE SCALE GENOMIC DNA]</scope>
    <source>
        <strain evidence="6 7">FMUSA5-5</strain>
    </source>
</reference>
<dbReference type="Pfam" id="PF14246">
    <property type="entry name" value="TetR_C_7"/>
    <property type="match status" value="1"/>
</dbReference>
<dbReference type="PRINTS" id="PR00455">
    <property type="entry name" value="HTHTETR"/>
</dbReference>
<keyword evidence="2 4" id="KW-0238">DNA-binding</keyword>
<feature type="DNA-binding region" description="H-T-H motif" evidence="4">
    <location>
        <begin position="24"/>
        <end position="43"/>
    </location>
</feature>
<dbReference type="PANTHER" id="PTHR30055">
    <property type="entry name" value="HTH-TYPE TRANSCRIPTIONAL REGULATOR RUTR"/>
    <property type="match status" value="1"/>
</dbReference>
<dbReference type="InterPro" id="IPR009057">
    <property type="entry name" value="Homeodomain-like_sf"/>
</dbReference>
<evidence type="ECO:0000256" key="2">
    <source>
        <dbReference type="ARBA" id="ARBA00023125"/>
    </source>
</evidence>
<dbReference type="SUPFAM" id="SSF48498">
    <property type="entry name" value="Tetracyclin repressor-like, C-terminal domain"/>
    <property type="match status" value="1"/>
</dbReference>
<dbReference type="PROSITE" id="PS01081">
    <property type="entry name" value="HTH_TETR_1"/>
    <property type="match status" value="1"/>
</dbReference>
<dbReference type="InterPro" id="IPR050109">
    <property type="entry name" value="HTH-type_TetR-like_transc_reg"/>
</dbReference>
<keyword evidence="7" id="KW-1185">Reference proteome</keyword>
<evidence type="ECO:0000256" key="1">
    <source>
        <dbReference type="ARBA" id="ARBA00023015"/>
    </source>
</evidence>
<keyword evidence="1" id="KW-0805">Transcription regulation</keyword>
<evidence type="ECO:0000313" key="7">
    <source>
        <dbReference type="Proteomes" id="UP000696294"/>
    </source>
</evidence>
<dbReference type="Pfam" id="PF00440">
    <property type="entry name" value="TetR_N"/>
    <property type="match status" value="1"/>
</dbReference>
<comment type="caution">
    <text evidence="6">The sequence shown here is derived from an EMBL/GenBank/DDBJ whole genome shotgun (WGS) entry which is preliminary data.</text>
</comment>
<dbReference type="InterPro" id="IPR001647">
    <property type="entry name" value="HTH_TetR"/>
</dbReference>
<dbReference type="Proteomes" id="UP000696294">
    <property type="component" value="Unassembled WGS sequence"/>
</dbReference>
<dbReference type="InterPro" id="IPR036271">
    <property type="entry name" value="Tet_transcr_reg_TetR-rel_C_sf"/>
</dbReference>
<dbReference type="Gene3D" id="1.10.357.10">
    <property type="entry name" value="Tetracycline Repressor, domain 2"/>
    <property type="match status" value="1"/>
</dbReference>
<dbReference type="PANTHER" id="PTHR30055:SF234">
    <property type="entry name" value="HTH-TYPE TRANSCRIPTIONAL REGULATOR BETI"/>
    <property type="match status" value="1"/>
</dbReference>
<dbReference type="EMBL" id="JAATEP010000026">
    <property type="protein sequence ID" value="NJP94061.1"/>
    <property type="molecule type" value="Genomic_DNA"/>
</dbReference>
<dbReference type="InterPro" id="IPR023772">
    <property type="entry name" value="DNA-bd_HTH_TetR-type_CS"/>
</dbReference>
<dbReference type="Gene3D" id="1.10.10.60">
    <property type="entry name" value="Homeodomain-like"/>
    <property type="match status" value="1"/>
</dbReference>
<dbReference type="PROSITE" id="PS50977">
    <property type="entry name" value="HTH_TETR_2"/>
    <property type="match status" value="1"/>
</dbReference>
<dbReference type="RefSeq" id="WP_168014637.1">
    <property type="nucleotide sequence ID" value="NZ_JAATEP010000026.1"/>
</dbReference>
<evidence type="ECO:0000256" key="3">
    <source>
        <dbReference type="ARBA" id="ARBA00023163"/>
    </source>
</evidence>
<name>A0ABX1B949_9ACTN</name>
<sequence>MGTRDVILDAAAEVMAEQGLANVTTRQIAKAAGLTEAALYKHFASKADLMVAVMRERSPGFSPLAEALRGGSDLVGGLTAVARAAIDLYRAGFPMFASVFADPATLAAHKEELRQEGAGPHKANEALAAYLRAEQEAGRVRAGADVRAAAGLLLGACFQYAFLGHMSLAGFADDEEAAASFVRTLLETLTPTPPPCHEPSA</sequence>
<keyword evidence="3" id="KW-0804">Transcription</keyword>
<evidence type="ECO:0000256" key="4">
    <source>
        <dbReference type="PROSITE-ProRule" id="PRU00335"/>
    </source>
</evidence>
<dbReference type="InterPro" id="IPR039536">
    <property type="entry name" value="TetR_C_Proteobacteria"/>
</dbReference>
<proteinExistence type="predicted"/>
<protein>
    <submittedName>
        <fullName evidence="6">TetR/AcrR family transcriptional regulator</fullName>
    </submittedName>
</protein>
<gene>
    <name evidence="6" type="ORF">HCN51_32285</name>
</gene>
<accession>A0ABX1B949</accession>
<organism evidence="6 7">
    <name type="scientific">Nonomuraea composti</name>
    <dbReference type="NCBI Taxonomy" id="2720023"/>
    <lineage>
        <taxon>Bacteria</taxon>
        <taxon>Bacillati</taxon>
        <taxon>Actinomycetota</taxon>
        <taxon>Actinomycetes</taxon>
        <taxon>Streptosporangiales</taxon>
        <taxon>Streptosporangiaceae</taxon>
        <taxon>Nonomuraea</taxon>
    </lineage>
</organism>
<feature type="domain" description="HTH tetR-type" evidence="5">
    <location>
        <begin position="1"/>
        <end position="61"/>
    </location>
</feature>
<dbReference type="SUPFAM" id="SSF46689">
    <property type="entry name" value="Homeodomain-like"/>
    <property type="match status" value="1"/>
</dbReference>
<evidence type="ECO:0000313" key="6">
    <source>
        <dbReference type="EMBL" id="NJP94061.1"/>
    </source>
</evidence>